<name>A0A517E1E9_9FIRM</name>
<dbReference type="PANTHER" id="PTHR35604">
    <property type="entry name" value="TRANSPOSASE INSH FOR INSERTION SEQUENCE ELEMENT IS5A-RELATED"/>
    <property type="match status" value="1"/>
</dbReference>
<reference evidence="2 3" key="1">
    <citation type="submission" date="2019-02" db="EMBL/GenBank/DDBJ databases">
        <title>Closed genome of Sporomusa termitida DSM 4440.</title>
        <authorList>
            <person name="Poehlein A."/>
            <person name="Daniel R."/>
        </authorList>
    </citation>
    <scope>NUCLEOTIDE SEQUENCE [LARGE SCALE GENOMIC DNA]</scope>
    <source>
        <strain evidence="2 3">DSM 4440</strain>
        <plasmid evidence="3">pspter</plasmid>
    </source>
</reference>
<dbReference type="EMBL" id="CP036260">
    <property type="protein sequence ID" value="QDR83432.1"/>
    <property type="molecule type" value="Genomic_DNA"/>
</dbReference>
<keyword evidence="2" id="KW-0614">Plasmid</keyword>
<sequence length="249" mass="28710">MLKNVPHQLSIYSVLYDKIPSNHILKIIAGNVDFSFINELLKDSYCQHLGRPAKEPEMLAKILILQYLYNLSDVKVIEEARLNLAYMWFLGLNPEEDLPDASLLAKFRKHRLKETSVDDMIQEVVRQCVEKGIIKGTGLSIDATHTQANTKKKVPERIMKHLGRRIIRAIEKENGVIPAELISEVPDYKLIEDHNEAKQKMKSYVEELIRKTRNSHVDLSILPNSQQAVNETKEILEDQEFMVKGSDHW</sequence>
<dbReference type="InterPro" id="IPR008490">
    <property type="entry name" value="Transposase_InsH_N"/>
</dbReference>
<dbReference type="AlphaFoldDB" id="A0A517E1E9"/>
<organism evidence="2 3">
    <name type="scientific">Sporomusa termitida</name>
    <dbReference type="NCBI Taxonomy" id="2377"/>
    <lineage>
        <taxon>Bacteria</taxon>
        <taxon>Bacillati</taxon>
        <taxon>Bacillota</taxon>
        <taxon>Negativicutes</taxon>
        <taxon>Selenomonadales</taxon>
        <taxon>Sporomusaceae</taxon>
        <taxon>Sporomusa</taxon>
    </lineage>
</organism>
<evidence type="ECO:0000259" key="1">
    <source>
        <dbReference type="Pfam" id="PF05598"/>
    </source>
</evidence>
<gene>
    <name evidence="2" type="ORF">SPTER_49230</name>
</gene>
<proteinExistence type="predicted"/>
<protein>
    <submittedName>
        <fullName evidence="2">IS1182 family transposase ISAme2</fullName>
    </submittedName>
</protein>
<evidence type="ECO:0000313" key="3">
    <source>
        <dbReference type="Proteomes" id="UP000320776"/>
    </source>
</evidence>
<keyword evidence="3" id="KW-1185">Reference proteome</keyword>
<accession>A0A517E1E9</accession>
<dbReference type="Proteomes" id="UP000320776">
    <property type="component" value="Plasmid pSPTER"/>
</dbReference>
<evidence type="ECO:0000313" key="2">
    <source>
        <dbReference type="EMBL" id="QDR83432.1"/>
    </source>
</evidence>
<dbReference type="KEGG" id="sted:SPTER_49230"/>
<dbReference type="PANTHER" id="PTHR35604:SF2">
    <property type="entry name" value="TRANSPOSASE INSH FOR INSERTION SEQUENCE ELEMENT IS5A-RELATED"/>
    <property type="match status" value="1"/>
</dbReference>
<feature type="domain" description="Transposase InsH N-terminal" evidence="1">
    <location>
        <begin position="14"/>
        <end position="109"/>
    </location>
</feature>
<geneLocation type="plasmid" evidence="3">
    <name>pspter</name>
</geneLocation>
<dbReference type="Pfam" id="PF05598">
    <property type="entry name" value="DUF772"/>
    <property type="match status" value="1"/>
</dbReference>